<dbReference type="Pfam" id="PF05667">
    <property type="entry name" value="CCDC22_CC"/>
    <property type="match status" value="1"/>
</dbReference>
<dbReference type="InterPro" id="IPR048349">
    <property type="entry name" value="CCDC22_N"/>
</dbReference>
<dbReference type="PANTHER" id="PTHR15668">
    <property type="entry name" value="JM1 PROTEIN"/>
    <property type="match status" value="1"/>
</dbReference>
<proteinExistence type="inferred from homology"/>
<dbReference type="EMBL" id="GECU01005495">
    <property type="protein sequence ID" value="JAT02212.1"/>
    <property type="molecule type" value="Transcribed_RNA"/>
</dbReference>
<feature type="coiled-coil region" evidence="3">
    <location>
        <begin position="532"/>
        <end position="562"/>
    </location>
</feature>
<evidence type="ECO:0000256" key="1">
    <source>
        <dbReference type="ARBA" id="ARBA00006438"/>
    </source>
</evidence>
<name>A0A1B6JSM9_9HEMI</name>
<feature type="domain" description="CCDC22 coiled-coil" evidence="5">
    <location>
        <begin position="243"/>
        <end position="536"/>
    </location>
</feature>
<gene>
    <name evidence="7" type="ORF">g.13486</name>
</gene>
<feature type="domain" description="CCDC22 N-terminal" evidence="6">
    <location>
        <begin position="1"/>
        <end position="107"/>
    </location>
</feature>
<dbReference type="GO" id="GO:0097602">
    <property type="term" value="F:cullin family protein binding"/>
    <property type="evidence" value="ECO:0007669"/>
    <property type="project" value="TreeGrafter"/>
</dbReference>
<evidence type="ECO:0000313" key="7">
    <source>
        <dbReference type="EMBL" id="JAT02212.1"/>
    </source>
</evidence>
<feature type="coiled-coil region" evidence="3">
    <location>
        <begin position="382"/>
        <end position="463"/>
    </location>
</feature>
<evidence type="ECO:0000259" key="5">
    <source>
        <dbReference type="Pfam" id="PF05667"/>
    </source>
</evidence>
<sequence length="570" mass="65151">MDEVDKIIIQSFKEIGCHLEDDVVSLRQLTSELVVEAAVRCLNIIQPGLSLSPQLPPSMSARYKVGTAIAEACTELGYTGEIGYQTFLYSSEADVRRVFIFLVEKLPKESDKSSSQQEDVSSSLRQSFSEALRRQVSNPWKPPSSSSLHSRYSFVSLPLETGISLPGQKRDCTPQEWREFCVHKLPFLHKQVTQGCQLLPSIISHHTASCLGLSISATPPETPAPTTLPPPPINSWTYIASTLLYTKEPNKKRDTRVEKEEEKEVEAVTDQREEIEQEAIEQLRERMEQLELDIKTVTTKLTQVVAEKQKQESVYQEKQRECELRQKTLNLLPDSGANINKLQELIDQQAKTLLRLGAQWEQRRAGLVSRYREARQCQTNKATESARQLETARQTRERLREMKEELATKEALQARLQEEHDKLSKTVSRTAYTRRILEIIGNIKKQKEDIDKIVEDTKQLQRDINIVSDRVDRSFTYADEIVFRDCAKENSSRKIYKLLIQLHSDCEQVVAMIEETGAIVREIRDLEEQIEVERAKDTASKLERISADLRQMKQESASLRAQLARAGEPS</sequence>
<dbReference type="InterPro" id="IPR008530">
    <property type="entry name" value="CCDC22"/>
</dbReference>
<evidence type="ECO:0000259" key="6">
    <source>
        <dbReference type="Pfam" id="PF21674"/>
    </source>
</evidence>
<keyword evidence="3" id="KW-0175">Coiled coil</keyword>
<organism evidence="7">
    <name type="scientific">Homalodisca liturata</name>
    <dbReference type="NCBI Taxonomy" id="320908"/>
    <lineage>
        <taxon>Eukaryota</taxon>
        <taxon>Metazoa</taxon>
        <taxon>Ecdysozoa</taxon>
        <taxon>Arthropoda</taxon>
        <taxon>Hexapoda</taxon>
        <taxon>Insecta</taxon>
        <taxon>Pterygota</taxon>
        <taxon>Neoptera</taxon>
        <taxon>Paraneoptera</taxon>
        <taxon>Hemiptera</taxon>
        <taxon>Auchenorrhyncha</taxon>
        <taxon>Membracoidea</taxon>
        <taxon>Cicadellidae</taxon>
        <taxon>Cicadellinae</taxon>
        <taxon>Proconiini</taxon>
        <taxon>Homalodisca</taxon>
    </lineage>
</organism>
<dbReference type="InterPro" id="IPR048348">
    <property type="entry name" value="CCDC22_CC"/>
</dbReference>
<accession>A0A1B6JSM9</accession>
<dbReference type="GO" id="GO:2000060">
    <property type="term" value="P:positive regulation of ubiquitin-dependent protein catabolic process"/>
    <property type="evidence" value="ECO:0007669"/>
    <property type="project" value="TreeGrafter"/>
</dbReference>
<evidence type="ECO:0000256" key="2">
    <source>
        <dbReference type="ARBA" id="ARBA00017553"/>
    </source>
</evidence>
<dbReference type="AlphaFoldDB" id="A0A1B6JSM9"/>
<feature type="region of interest" description="Disordered" evidence="4">
    <location>
        <begin position="251"/>
        <end position="271"/>
    </location>
</feature>
<protein>
    <recommendedName>
        <fullName evidence="2">Coiled-coil domain-containing protein 22 homolog</fullName>
    </recommendedName>
</protein>
<reference evidence="7" key="1">
    <citation type="submission" date="2015-11" db="EMBL/GenBank/DDBJ databases">
        <title>De novo transcriptome assembly of four potential Pierce s Disease insect vectors from Arizona vineyards.</title>
        <authorList>
            <person name="Tassone E.E."/>
        </authorList>
    </citation>
    <scope>NUCLEOTIDE SEQUENCE</scope>
</reference>
<evidence type="ECO:0000256" key="3">
    <source>
        <dbReference type="SAM" id="Coils"/>
    </source>
</evidence>
<dbReference type="Pfam" id="PF21674">
    <property type="entry name" value="CCDC22_N"/>
    <property type="match status" value="1"/>
</dbReference>
<comment type="similarity">
    <text evidence="1">Belongs to the CCDC22 family.</text>
</comment>
<evidence type="ECO:0000256" key="4">
    <source>
        <dbReference type="SAM" id="MobiDB-lite"/>
    </source>
</evidence>
<dbReference type="PANTHER" id="PTHR15668:SF4">
    <property type="entry name" value="COILED-COIL DOMAIN-CONTAINING PROTEIN 22"/>
    <property type="match status" value="1"/>
</dbReference>